<dbReference type="PANTHER" id="PTHR42852:SF6">
    <property type="entry name" value="THIOL:DISULFIDE INTERCHANGE PROTEIN DSBE"/>
    <property type="match status" value="1"/>
</dbReference>
<dbReference type="InterPro" id="IPR013766">
    <property type="entry name" value="Thioredoxin_domain"/>
</dbReference>
<dbReference type="RefSeq" id="WP_186978248.1">
    <property type="nucleotide sequence ID" value="NZ_JACOOH010000009.1"/>
</dbReference>
<keyword evidence="3" id="KW-1015">Disulfide bond</keyword>
<gene>
    <name evidence="6" type="ORF">H8S64_18975</name>
</gene>
<keyword evidence="4" id="KW-0676">Redox-active center</keyword>
<dbReference type="Proteomes" id="UP000646484">
    <property type="component" value="Unassembled WGS sequence"/>
</dbReference>
<keyword evidence="2" id="KW-0201">Cytochrome c-type biogenesis</keyword>
<dbReference type="InterPro" id="IPR017937">
    <property type="entry name" value="Thioredoxin_CS"/>
</dbReference>
<proteinExistence type="predicted"/>
<dbReference type="PROSITE" id="PS51352">
    <property type="entry name" value="THIOREDOXIN_2"/>
    <property type="match status" value="1"/>
</dbReference>
<dbReference type="PROSITE" id="PS00194">
    <property type="entry name" value="THIOREDOXIN_1"/>
    <property type="match status" value="1"/>
</dbReference>
<evidence type="ECO:0000313" key="6">
    <source>
        <dbReference type="EMBL" id="MBC5623182.1"/>
    </source>
</evidence>
<dbReference type="PROSITE" id="PS51257">
    <property type="entry name" value="PROKAR_LIPOPROTEIN"/>
    <property type="match status" value="1"/>
</dbReference>
<dbReference type="Gene3D" id="3.40.30.10">
    <property type="entry name" value="Glutaredoxin"/>
    <property type="match status" value="1"/>
</dbReference>
<dbReference type="InterPro" id="IPR000866">
    <property type="entry name" value="AhpC/TSA"/>
</dbReference>
<evidence type="ECO:0000259" key="5">
    <source>
        <dbReference type="PROSITE" id="PS51352"/>
    </source>
</evidence>
<protein>
    <submittedName>
        <fullName evidence="6">AhpC/TSA family protein</fullName>
    </submittedName>
</protein>
<accession>A0ABR7D5H2</accession>
<dbReference type="SUPFAM" id="SSF52833">
    <property type="entry name" value="Thioredoxin-like"/>
    <property type="match status" value="1"/>
</dbReference>
<reference evidence="6 7" key="1">
    <citation type="submission" date="2020-08" db="EMBL/GenBank/DDBJ databases">
        <title>Genome public.</title>
        <authorList>
            <person name="Liu C."/>
            <person name="Sun Q."/>
        </authorList>
    </citation>
    <scope>NUCLEOTIDE SEQUENCE [LARGE SCALE GENOMIC DNA]</scope>
    <source>
        <strain evidence="6 7">NSJ-56</strain>
    </source>
</reference>
<sequence length="364" mass="41742">MMRRISFIVFCLSFLFGCGEQQKFIVFGEVDGMEGDTLFLAARNIEGRWDTLGVAVVESRIFRFEGSVPRPLIAQVQGKSRHQVLPLFLENQSFHIYLNKGQFEQSEVNGGGLQKSYNEFMMQKADIYKEMPELEKAFAEARKAGERETCRQLIERNDELDSIYRESEFRFLKEQGNSLPGLYVVFKQNPRMRFERLKPMYDLLSDEMKDTPYGKIITQRYLDAKITAKGEIAPDFTLLTPEGDSLSLYSVKAKVKILDFWASWCGPCRAENPNMVAIYHEFKERGLEIISVSLDSNREAWLKAIKEDGLTWRHVSDLKGWQSSAAQLYKISAVPSVFVLDATNRIVGSYVRGENIRTCVQGLL</sequence>
<dbReference type="Pfam" id="PF14289">
    <property type="entry name" value="DUF4369"/>
    <property type="match status" value="1"/>
</dbReference>
<comment type="caution">
    <text evidence="6">The sequence shown here is derived from an EMBL/GenBank/DDBJ whole genome shotgun (WGS) entry which is preliminary data.</text>
</comment>
<dbReference type="InterPro" id="IPR050553">
    <property type="entry name" value="Thioredoxin_ResA/DsbE_sf"/>
</dbReference>
<evidence type="ECO:0000256" key="1">
    <source>
        <dbReference type="ARBA" id="ARBA00004196"/>
    </source>
</evidence>
<organism evidence="6 7">
    <name type="scientific">Butyricimonas hominis</name>
    <dbReference type="NCBI Taxonomy" id="2763032"/>
    <lineage>
        <taxon>Bacteria</taxon>
        <taxon>Pseudomonadati</taxon>
        <taxon>Bacteroidota</taxon>
        <taxon>Bacteroidia</taxon>
        <taxon>Bacteroidales</taxon>
        <taxon>Odoribacteraceae</taxon>
        <taxon>Butyricimonas</taxon>
    </lineage>
</organism>
<dbReference type="InterPro" id="IPR025380">
    <property type="entry name" value="DUF4369"/>
</dbReference>
<comment type="subcellular location">
    <subcellularLocation>
        <location evidence="1">Cell envelope</location>
    </subcellularLocation>
</comment>
<evidence type="ECO:0000256" key="3">
    <source>
        <dbReference type="ARBA" id="ARBA00023157"/>
    </source>
</evidence>
<dbReference type="EMBL" id="JACOOH010000009">
    <property type="protein sequence ID" value="MBC5623182.1"/>
    <property type="molecule type" value="Genomic_DNA"/>
</dbReference>
<dbReference type="Pfam" id="PF00578">
    <property type="entry name" value="AhpC-TSA"/>
    <property type="match status" value="1"/>
</dbReference>
<evidence type="ECO:0000313" key="7">
    <source>
        <dbReference type="Proteomes" id="UP000646484"/>
    </source>
</evidence>
<dbReference type="CDD" id="cd02966">
    <property type="entry name" value="TlpA_like_family"/>
    <property type="match status" value="1"/>
</dbReference>
<evidence type="ECO:0000256" key="2">
    <source>
        <dbReference type="ARBA" id="ARBA00022748"/>
    </source>
</evidence>
<feature type="domain" description="Thioredoxin" evidence="5">
    <location>
        <begin position="227"/>
        <end position="364"/>
    </location>
</feature>
<keyword evidence="7" id="KW-1185">Reference proteome</keyword>
<dbReference type="PANTHER" id="PTHR42852">
    <property type="entry name" value="THIOL:DISULFIDE INTERCHANGE PROTEIN DSBE"/>
    <property type="match status" value="1"/>
</dbReference>
<name>A0ABR7D5H2_9BACT</name>
<dbReference type="InterPro" id="IPR036249">
    <property type="entry name" value="Thioredoxin-like_sf"/>
</dbReference>
<evidence type="ECO:0000256" key="4">
    <source>
        <dbReference type="ARBA" id="ARBA00023284"/>
    </source>
</evidence>